<dbReference type="OrthoDB" id="7605699at2759"/>
<feature type="compositionally biased region" description="Basic and acidic residues" evidence="4">
    <location>
        <begin position="865"/>
        <end position="894"/>
    </location>
</feature>
<feature type="compositionally biased region" description="Basic and acidic residues" evidence="4">
    <location>
        <begin position="265"/>
        <end position="275"/>
    </location>
</feature>
<reference evidence="6" key="1">
    <citation type="submission" date="2022-01" db="EMBL/GenBank/DDBJ databases">
        <authorList>
            <person name="Braso-Vives M."/>
        </authorList>
    </citation>
    <scope>NUCLEOTIDE SEQUENCE</scope>
</reference>
<feature type="compositionally biased region" description="Pro residues" evidence="4">
    <location>
        <begin position="1085"/>
        <end position="1097"/>
    </location>
</feature>
<feature type="compositionally biased region" description="Polar residues" evidence="4">
    <location>
        <begin position="277"/>
        <end position="291"/>
    </location>
</feature>
<sequence length="1586" mass="175063">MASGSSGSCNPGDPALVNNIVDHLKSQGLFDQFRRDCLGDVDTKPAYQNLRSRVETYVSNFLGNQKWEPSLNKNQLRNNLRQQINQSGILSSGIDRVLHQVVEPKIQHVFRPQIEKVVHDYVAREEEKKKWEEERRRAEELIKTRPEPVPIKTEQSRSTKQDSPHAKPFRSLPIDLPIPISSPKTEFPSSTKTRESGSGEKLGKRPLDSSRQGKGELSKKRSTNETSGQGDTLKSREGKGLPEGKIHSPERKKVGMDQKGSSVSENKKTDPRLESARTAQESKFPVSSGQRIETDLKDVKSSVSSHVVQGQAGELKKAVSSSDHKSSDKAAKIKQEPSRAGESGEKLQVKEKSESSSKTFDHSEKHSKPTKPPKPSRSEDSAKPAKIPRKDDSPKPEKKKEDSHRSPKTSKCEDSTKPYKIPKKDDASKSYKIPKTEDSSKTHRRDDSPKHSKVGKTEDPSKVSKLAKSEDSSRSPKVYKSDDPSRPSKMPRKEDISKTAKVTKSDLTKSSKVSKTETSKSADSKGKSAKVGDSKVQGEVRYKSSSKSASTEESKVKKEMVSATVRSLEEKKYKEKEKEDTSKGKDDKRSKEREESEKRKEEKKLKEKDVTPKTAEEKKGDEKEATSKMITEKAIKGGAAEPSSSKSKKYRGDEKKRDHKAVSNREPGDEDLDNLSVSSVHTSDLSSFDEEISSVSSSEIEDELSQQEGKKRSKSDLNDTEGSSMQMVRVSAEVQVQVKHDEAADIQGPGPVQGRVADSEDTSRPGSKSSGWEGASPGAAEGRRSRRRKQVSYRKMLSGQYSDSEEEETKEERRARIAKEKEERLQRRQKARAERAQKRQQQEAGTEQATPDKSSNEEGSSTKESPQDRRKKVMEQRKQSLKEAKKEQKVLEKKRALRRRLTVNPKYMSEDFASLDFHIAGTRESAVAVEGEEPVIVKAQDEPSKPEEASPAVPTPVQETTEETTSKSAHVKRVPTPMNVPAKPRPRRRGAAKIQVELGKRQVQLGSYTYSFNLPKPSSANFLLCTTASIPEVLQNSQPTKPKKRRASNVGAGTAPPRPGSAQGRGRRRGSTASDKQDKGYDTSPAPPTPSPPPPRPDSAQGKRCKKSSDDTTEAQPSGSLDTTTKNIVPSSPEAPNIASKSNAEDKDKDEVAEKPDQDPQMGKDDCVKAQKVEKEMEKSSAKASAPMAVEEKDQTVVKRGDNNVEVEATGDDNMEVDRSEAVQEDVAIVSPVEKDKARNIAKAVASTSETVLSDTSVVSASEAPKQSTVSVIATTRVEVENTTTNEKAESKDKATNDKDKEKTESKTAVESKQGDQNKKKKESSQLMEKQVADAQPEGDSKAPSTDSSLPSKDMPEDTGTPEKKATDDPKEVEPSPPMEEYEEPRTPPTPTQDEQIEYQPLNTETAYSIPIVALQPSAAEPAGTAGPSSKEEEPREYSEEAKRKRSDSPASQSSSSSRSRGKEDEQKGRDRTSRETRERRDEVQSTQKSRPSESTRQASEARGGKRDDGSGRPKRGRTPSPPRAYRRSPSSPRRRRSPSPSAVKGVGGREVKGGRSRRNSSPQGRRSTRRSADDDAPISKRPRRM</sequence>
<evidence type="ECO:0000256" key="1">
    <source>
        <dbReference type="ARBA" id="ARBA00004286"/>
    </source>
</evidence>
<feature type="compositionally biased region" description="Basic and acidic residues" evidence="4">
    <location>
        <begin position="1461"/>
        <end position="1484"/>
    </location>
</feature>
<feature type="compositionally biased region" description="Basic and acidic residues" evidence="4">
    <location>
        <begin position="567"/>
        <end position="635"/>
    </location>
</feature>
<comment type="similarity">
    <text evidence="2">Belongs to the BOD1 family.</text>
</comment>
<feature type="region of interest" description="Disordered" evidence="4">
    <location>
        <begin position="1254"/>
        <end position="1586"/>
    </location>
</feature>
<protein>
    <submittedName>
        <fullName evidence="6">BOD1L1 protein</fullName>
    </submittedName>
</protein>
<accession>A0A8K0EKU4</accession>
<dbReference type="InterPro" id="IPR055264">
    <property type="entry name" value="BOD1/SHG1_dom"/>
</dbReference>
<comment type="subcellular location">
    <subcellularLocation>
        <location evidence="1">Chromosome</location>
    </subcellularLocation>
</comment>
<feature type="compositionally biased region" description="Low complexity" evidence="4">
    <location>
        <begin position="1449"/>
        <end position="1459"/>
    </location>
</feature>
<feature type="compositionally biased region" description="Polar residues" evidence="4">
    <location>
        <begin position="1114"/>
        <end position="1130"/>
    </location>
</feature>
<feature type="compositionally biased region" description="Polar residues" evidence="4">
    <location>
        <begin position="845"/>
        <end position="864"/>
    </location>
</feature>
<feature type="compositionally biased region" description="Basic and acidic residues" evidence="4">
    <location>
        <begin position="1143"/>
        <end position="1181"/>
    </location>
</feature>
<feature type="compositionally biased region" description="Polar residues" evidence="4">
    <location>
        <begin position="1254"/>
        <end position="1274"/>
    </location>
</feature>
<feature type="domain" description="BOD1/SHG1" evidence="5">
    <location>
        <begin position="20"/>
        <end position="115"/>
    </location>
</feature>
<feature type="compositionally biased region" description="Basic and acidic residues" evidence="4">
    <location>
        <begin position="650"/>
        <end position="667"/>
    </location>
</feature>
<evidence type="ECO:0000256" key="4">
    <source>
        <dbReference type="SAM" id="MobiDB-lite"/>
    </source>
</evidence>
<dbReference type="Pfam" id="PF05205">
    <property type="entry name" value="COMPASS-Shg1"/>
    <property type="match status" value="1"/>
</dbReference>
<feature type="compositionally biased region" description="Basic and acidic residues" evidence="4">
    <location>
        <begin position="550"/>
        <end position="560"/>
    </location>
</feature>
<feature type="compositionally biased region" description="Basic and acidic residues" evidence="4">
    <location>
        <begin position="810"/>
        <end position="841"/>
    </location>
</feature>
<feature type="compositionally biased region" description="Basic and acidic residues" evidence="4">
    <location>
        <begin position="708"/>
        <end position="717"/>
    </location>
</feature>
<feature type="compositionally biased region" description="Basic and acidic residues" evidence="4">
    <location>
        <begin position="939"/>
        <end position="948"/>
    </location>
</feature>
<feature type="compositionally biased region" description="Low complexity" evidence="4">
    <location>
        <begin position="675"/>
        <end position="686"/>
    </location>
</feature>
<feature type="compositionally biased region" description="Basic and acidic residues" evidence="4">
    <location>
        <begin position="192"/>
        <end position="223"/>
    </location>
</feature>
<feature type="region of interest" description="Disordered" evidence="4">
    <location>
        <begin position="937"/>
        <end position="994"/>
    </location>
</feature>
<feature type="compositionally biased region" description="Basic and acidic residues" evidence="4">
    <location>
        <begin position="1430"/>
        <end position="1443"/>
    </location>
</feature>
<dbReference type="GO" id="GO:0005694">
    <property type="term" value="C:chromosome"/>
    <property type="evidence" value="ECO:0007669"/>
    <property type="project" value="UniProtKB-SubCell"/>
</dbReference>
<feature type="region of interest" description="Disordered" evidence="4">
    <location>
        <begin position="1032"/>
        <end position="1223"/>
    </location>
</feature>
<feature type="compositionally biased region" description="Polar residues" evidence="4">
    <location>
        <begin position="1485"/>
        <end position="1499"/>
    </location>
</feature>
<keyword evidence="7" id="KW-1185">Reference proteome</keyword>
<feature type="compositionally biased region" description="Basic and acidic residues" evidence="4">
    <location>
        <begin position="314"/>
        <end position="367"/>
    </location>
</feature>
<evidence type="ECO:0000313" key="6">
    <source>
        <dbReference type="EMBL" id="CAH1257869.1"/>
    </source>
</evidence>
<dbReference type="InterPro" id="IPR043244">
    <property type="entry name" value="BOD1L1"/>
</dbReference>
<feature type="region of interest" description="Disordered" evidence="4">
    <location>
        <begin position="138"/>
        <end position="898"/>
    </location>
</feature>
<organism evidence="6 7">
    <name type="scientific">Branchiostoma lanceolatum</name>
    <name type="common">Common lancelet</name>
    <name type="synonym">Amphioxus lanceolatum</name>
    <dbReference type="NCBI Taxonomy" id="7740"/>
    <lineage>
        <taxon>Eukaryota</taxon>
        <taxon>Metazoa</taxon>
        <taxon>Chordata</taxon>
        <taxon>Cephalochordata</taxon>
        <taxon>Leptocardii</taxon>
        <taxon>Amphioxiformes</taxon>
        <taxon>Branchiostomatidae</taxon>
        <taxon>Branchiostoma</taxon>
    </lineage>
</organism>
<keyword evidence="3" id="KW-0158">Chromosome</keyword>
<dbReference type="EMBL" id="OV696688">
    <property type="protein sequence ID" value="CAH1257869.1"/>
    <property type="molecule type" value="Genomic_DNA"/>
</dbReference>
<feature type="compositionally biased region" description="Low complexity" evidence="4">
    <location>
        <begin position="171"/>
        <end position="183"/>
    </location>
</feature>
<evidence type="ECO:0000256" key="2">
    <source>
        <dbReference type="ARBA" id="ARBA00008463"/>
    </source>
</evidence>
<proteinExistence type="inferred from homology"/>
<evidence type="ECO:0000259" key="5">
    <source>
        <dbReference type="Pfam" id="PF05205"/>
    </source>
</evidence>
<feature type="compositionally biased region" description="Basic and acidic residues" evidence="4">
    <location>
        <begin position="1503"/>
        <end position="1512"/>
    </location>
</feature>
<evidence type="ECO:0000313" key="7">
    <source>
        <dbReference type="Proteomes" id="UP000838412"/>
    </source>
</evidence>
<dbReference type="PANTHER" id="PTHR47391:SF1">
    <property type="entry name" value="BIORIENTATION OF CHROMOSOMES IN CELL DIVISION 1 LIKE 1"/>
    <property type="match status" value="1"/>
</dbReference>
<dbReference type="PANTHER" id="PTHR47391">
    <property type="entry name" value="BIORIENTATION OF CHROMOSOMES IN CELL DIVISION 1 LIKE 1"/>
    <property type="match status" value="1"/>
</dbReference>
<feature type="compositionally biased region" description="Basic and acidic residues" evidence="4">
    <location>
        <begin position="1361"/>
        <end position="1374"/>
    </location>
</feature>
<feature type="compositionally biased region" description="Basic and acidic residues" evidence="4">
    <location>
        <begin position="233"/>
        <end position="256"/>
    </location>
</feature>
<dbReference type="Proteomes" id="UP000838412">
    <property type="component" value="Chromosome 3"/>
</dbReference>
<feature type="compositionally biased region" description="Basic and acidic residues" evidence="4">
    <location>
        <begin position="1287"/>
        <end position="1318"/>
    </location>
</feature>
<evidence type="ECO:0000256" key="3">
    <source>
        <dbReference type="ARBA" id="ARBA00022454"/>
    </source>
</evidence>
<feature type="compositionally biased region" description="Basic and acidic residues" evidence="4">
    <location>
        <begin position="376"/>
        <end position="542"/>
    </location>
</feature>
<feature type="compositionally biased region" description="Basic and acidic residues" evidence="4">
    <location>
        <begin position="154"/>
        <end position="165"/>
    </location>
</feature>
<name>A0A8K0EKU4_BRALA</name>
<feature type="compositionally biased region" description="Low complexity" evidence="4">
    <location>
        <begin position="1275"/>
        <end position="1286"/>
    </location>
</feature>
<gene>
    <name evidence="6" type="primary">BOD1L1</name>
    <name evidence="6" type="ORF">BLAG_LOCUS15633</name>
</gene>
<feature type="compositionally biased region" description="Basic and acidic residues" evidence="4">
    <location>
        <begin position="1190"/>
        <end position="1203"/>
    </location>
</feature>